<comment type="caution">
    <text evidence="2">The sequence shown here is derived from an EMBL/GenBank/DDBJ whole genome shotgun (WGS) entry which is preliminary data.</text>
</comment>
<organism evidence="2 3">
    <name type="scientific">Ferrimonas aestuarii</name>
    <dbReference type="NCBI Taxonomy" id="2569539"/>
    <lineage>
        <taxon>Bacteria</taxon>
        <taxon>Pseudomonadati</taxon>
        <taxon>Pseudomonadota</taxon>
        <taxon>Gammaproteobacteria</taxon>
        <taxon>Alteromonadales</taxon>
        <taxon>Ferrimonadaceae</taxon>
        <taxon>Ferrimonas</taxon>
    </lineage>
</organism>
<evidence type="ECO:0008006" key="4">
    <source>
        <dbReference type="Google" id="ProtNLM"/>
    </source>
</evidence>
<protein>
    <recommendedName>
        <fullName evidence="4">Lipoprotein</fullName>
    </recommendedName>
</protein>
<dbReference type="EMBL" id="SWCJ01000014">
    <property type="protein sequence ID" value="TKB52764.1"/>
    <property type="molecule type" value="Genomic_DNA"/>
</dbReference>
<reference evidence="2 3" key="1">
    <citation type="submission" date="2019-04" db="EMBL/GenBank/DDBJ databases">
        <authorList>
            <person name="Hwang J.C."/>
        </authorList>
    </citation>
    <scope>NUCLEOTIDE SEQUENCE [LARGE SCALE GENOMIC DNA]</scope>
    <source>
        <strain evidence="2 3">IMCC35002</strain>
    </source>
</reference>
<evidence type="ECO:0000313" key="3">
    <source>
        <dbReference type="Proteomes" id="UP000305675"/>
    </source>
</evidence>
<keyword evidence="3" id="KW-1185">Reference proteome</keyword>
<feature type="chain" id="PRO_5020372279" description="Lipoprotein" evidence="1">
    <location>
        <begin position="18"/>
        <end position="159"/>
    </location>
</feature>
<gene>
    <name evidence="2" type="ORF">FCL42_15760</name>
</gene>
<evidence type="ECO:0000313" key="2">
    <source>
        <dbReference type="EMBL" id="TKB52764.1"/>
    </source>
</evidence>
<name>A0A4U1BMW2_9GAMM</name>
<proteinExistence type="predicted"/>
<dbReference type="OrthoDB" id="6399099at2"/>
<evidence type="ECO:0000256" key="1">
    <source>
        <dbReference type="SAM" id="SignalP"/>
    </source>
</evidence>
<dbReference type="AlphaFoldDB" id="A0A4U1BMW2"/>
<feature type="signal peptide" evidence="1">
    <location>
        <begin position="1"/>
        <end position="17"/>
    </location>
</feature>
<dbReference type="RefSeq" id="WP_136864387.1">
    <property type="nucleotide sequence ID" value="NZ_SWCJ01000014.1"/>
</dbReference>
<dbReference type="Proteomes" id="UP000305675">
    <property type="component" value="Unassembled WGS sequence"/>
</dbReference>
<accession>A0A4U1BMW2</accession>
<keyword evidence="1" id="KW-0732">Signal</keyword>
<sequence length="159" mass="17866">MRILVALALLTALAGCASNDSVQEPRTLLANELVANVTADDFEICFKVPVGEYLAGPVMGKATVMNIQGKHYQLDLPMEFVSKEYLPAIKSILMLKHPEYKYHYRLSPEGKQIWNSLRQRVDNGELVELETYPKTGFWHHTYQGPSLDYAEHGEQGGSL</sequence>
<dbReference type="PROSITE" id="PS51257">
    <property type="entry name" value="PROKAR_LIPOPROTEIN"/>
    <property type="match status" value="1"/>
</dbReference>